<evidence type="ECO:0000313" key="3">
    <source>
        <dbReference type="EMBL" id="RKS68018.1"/>
    </source>
</evidence>
<dbReference type="Pfam" id="PF20088">
    <property type="entry name" value="DUF6480"/>
    <property type="match status" value="1"/>
</dbReference>
<organism evidence="3 4">
    <name type="scientific">Motilibacter peucedani</name>
    <dbReference type="NCBI Taxonomy" id="598650"/>
    <lineage>
        <taxon>Bacteria</taxon>
        <taxon>Bacillati</taxon>
        <taxon>Actinomycetota</taxon>
        <taxon>Actinomycetes</taxon>
        <taxon>Motilibacterales</taxon>
        <taxon>Motilibacteraceae</taxon>
        <taxon>Motilibacter</taxon>
    </lineage>
</organism>
<dbReference type="AlphaFoldDB" id="A0A420XKI5"/>
<reference evidence="3 4" key="1">
    <citation type="submission" date="2018-10" db="EMBL/GenBank/DDBJ databases">
        <title>Genomic Encyclopedia of Archaeal and Bacterial Type Strains, Phase II (KMG-II): from individual species to whole genera.</title>
        <authorList>
            <person name="Goeker M."/>
        </authorList>
    </citation>
    <scope>NUCLEOTIDE SEQUENCE [LARGE SCALE GENOMIC DNA]</scope>
    <source>
        <strain evidence="3 4">RP-AC37</strain>
    </source>
</reference>
<dbReference type="InParanoid" id="A0A420XKI5"/>
<protein>
    <submittedName>
        <fullName evidence="3">Uncharacterized protein</fullName>
    </submittedName>
</protein>
<evidence type="ECO:0000256" key="1">
    <source>
        <dbReference type="SAM" id="MobiDB-lite"/>
    </source>
</evidence>
<name>A0A420XKI5_9ACTN</name>
<keyword evidence="4" id="KW-1185">Reference proteome</keyword>
<feature type="region of interest" description="Disordered" evidence="1">
    <location>
        <begin position="1"/>
        <end position="43"/>
    </location>
</feature>
<keyword evidence="2" id="KW-0472">Membrane</keyword>
<proteinExistence type="predicted"/>
<accession>A0A420XKI5</accession>
<dbReference type="InterPro" id="IPR045512">
    <property type="entry name" value="DUF6480"/>
</dbReference>
<evidence type="ECO:0000313" key="4">
    <source>
        <dbReference type="Proteomes" id="UP000281955"/>
    </source>
</evidence>
<sequence length="83" mass="8517">MSVPPAESPHERITGLEPGGGVPPGETPPAEGSESGAGGVAYRQPEVPHDGFWNRFGMIAVLAGGLLVGALFVVWAIVRLVSL</sequence>
<keyword evidence="2" id="KW-0812">Transmembrane</keyword>
<dbReference type="EMBL" id="RBWV01000017">
    <property type="protein sequence ID" value="RKS68018.1"/>
    <property type="molecule type" value="Genomic_DNA"/>
</dbReference>
<dbReference type="RefSeq" id="WP_121195155.1">
    <property type="nucleotide sequence ID" value="NZ_RBWV01000017.1"/>
</dbReference>
<comment type="caution">
    <text evidence="3">The sequence shown here is derived from an EMBL/GenBank/DDBJ whole genome shotgun (WGS) entry which is preliminary data.</text>
</comment>
<feature type="transmembrane region" description="Helical" evidence="2">
    <location>
        <begin position="56"/>
        <end position="78"/>
    </location>
</feature>
<dbReference type="Proteomes" id="UP000281955">
    <property type="component" value="Unassembled WGS sequence"/>
</dbReference>
<keyword evidence="2" id="KW-1133">Transmembrane helix</keyword>
<evidence type="ECO:0000256" key="2">
    <source>
        <dbReference type="SAM" id="Phobius"/>
    </source>
</evidence>
<gene>
    <name evidence="3" type="ORF">CLV35_3925</name>
</gene>